<evidence type="ECO:0000313" key="2">
    <source>
        <dbReference type="EMBL" id="NVI43627.1"/>
    </source>
</evidence>
<sequence length="200" mass="22376">MTQLAKYDAMCRAIGAAYKVDEVKAIRDRAVALEHYSRQAHNTEAERQACEIRLRAERKAGELLRKLPKAKGGQPSKKNRYPEGSSSLKANGITHKQSANWQKLAAIPEKQFEAALTDQTQMPTTNGIIRATEPPKITPVAKEALWLWGRLMDFARDDGLLHRHPEDILETMTPDMLDDVHTLAPRVAAWLKRIGATDGT</sequence>
<dbReference type="EMBL" id="JAAOLE020000001">
    <property type="protein sequence ID" value="NVI43627.1"/>
    <property type="molecule type" value="Genomic_DNA"/>
</dbReference>
<dbReference type="AlphaFoldDB" id="A0A973VX23"/>
<organism evidence="2">
    <name type="scientific">Bradyrhizobium septentrionale</name>
    <dbReference type="NCBI Taxonomy" id="1404411"/>
    <lineage>
        <taxon>Bacteria</taxon>
        <taxon>Pseudomonadati</taxon>
        <taxon>Pseudomonadota</taxon>
        <taxon>Alphaproteobacteria</taxon>
        <taxon>Hyphomicrobiales</taxon>
        <taxon>Nitrobacteraceae</taxon>
        <taxon>Bradyrhizobium</taxon>
    </lineage>
</organism>
<proteinExistence type="predicted"/>
<evidence type="ECO:0000256" key="1">
    <source>
        <dbReference type="SAM" id="MobiDB-lite"/>
    </source>
</evidence>
<accession>A0A973VX23</accession>
<dbReference type="RefSeq" id="WP_165125164.1">
    <property type="nucleotide sequence ID" value="NZ_CP088285.1"/>
</dbReference>
<comment type="caution">
    <text evidence="2">The sequence shown here is derived from an EMBL/GenBank/DDBJ whole genome shotgun (WGS) entry which is preliminary data.</text>
</comment>
<protein>
    <submittedName>
        <fullName evidence="2">Uncharacterized protein</fullName>
    </submittedName>
</protein>
<feature type="region of interest" description="Disordered" evidence="1">
    <location>
        <begin position="63"/>
        <end position="90"/>
    </location>
</feature>
<name>A0A973VX23_9BRAD</name>
<gene>
    <name evidence="2" type="ORF">HAP48_011860</name>
</gene>
<reference evidence="2" key="1">
    <citation type="submission" date="2020-06" db="EMBL/GenBank/DDBJ databases">
        <title>Whole Genome Sequence of Bradyrhizobium sp. Strain 1S1.</title>
        <authorList>
            <person name="Bromfield E.S.P."/>
            <person name="Cloutier S."/>
        </authorList>
    </citation>
    <scope>NUCLEOTIDE SEQUENCE [LARGE SCALE GENOMIC DNA]</scope>
    <source>
        <strain evidence="2">1S1</strain>
    </source>
</reference>